<sequence>MLLHLSTFRPNLRVRGIQYFAVIQVFF</sequence>
<dbReference type="EMBL" id="LVZM01006520">
    <property type="protein sequence ID" value="OUC46543.1"/>
    <property type="molecule type" value="Genomic_DNA"/>
</dbReference>
<protein>
    <submittedName>
        <fullName evidence="1">Uncharacterized protein</fullName>
    </submittedName>
</protein>
<proteinExistence type="predicted"/>
<gene>
    <name evidence="1" type="ORF">D917_07644</name>
</gene>
<name>A0A1Y3EN38_9BILA</name>
<comment type="caution">
    <text evidence="1">The sequence shown here is derived from an EMBL/GenBank/DDBJ whole genome shotgun (WGS) entry which is preliminary data.</text>
</comment>
<accession>A0A1Y3EN38</accession>
<dbReference type="Proteomes" id="UP000243006">
    <property type="component" value="Unassembled WGS sequence"/>
</dbReference>
<organism evidence="1 2">
    <name type="scientific">Trichinella nativa</name>
    <dbReference type="NCBI Taxonomy" id="6335"/>
    <lineage>
        <taxon>Eukaryota</taxon>
        <taxon>Metazoa</taxon>
        <taxon>Ecdysozoa</taxon>
        <taxon>Nematoda</taxon>
        <taxon>Enoplea</taxon>
        <taxon>Dorylaimia</taxon>
        <taxon>Trichinellida</taxon>
        <taxon>Trichinellidae</taxon>
        <taxon>Trichinella</taxon>
    </lineage>
</organism>
<dbReference type="AlphaFoldDB" id="A0A1Y3EN38"/>
<evidence type="ECO:0000313" key="2">
    <source>
        <dbReference type="Proteomes" id="UP000243006"/>
    </source>
</evidence>
<reference evidence="1 2" key="1">
    <citation type="submission" date="2015-04" db="EMBL/GenBank/DDBJ databases">
        <title>Draft genome of the roundworm Trichinella nativa.</title>
        <authorList>
            <person name="Mitreva M."/>
        </authorList>
    </citation>
    <scope>NUCLEOTIDE SEQUENCE [LARGE SCALE GENOMIC DNA]</scope>
    <source>
        <strain evidence="1 2">ISS45</strain>
    </source>
</reference>
<evidence type="ECO:0000313" key="1">
    <source>
        <dbReference type="EMBL" id="OUC46543.1"/>
    </source>
</evidence>